<feature type="transmembrane region" description="Helical" evidence="7">
    <location>
        <begin position="35"/>
        <end position="53"/>
    </location>
</feature>
<keyword evidence="4 7" id="KW-0812">Transmembrane</keyword>
<evidence type="ECO:0000313" key="9">
    <source>
        <dbReference type="EMBL" id="HGT83711.1"/>
    </source>
</evidence>
<comment type="subcellular location">
    <subcellularLocation>
        <location evidence="1">Cell membrane</location>
        <topology evidence="1">Multi-pass membrane protein</topology>
    </subcellularLocation>
</comment>
<evidence type="ECO:0000256" key="4">
    <source>
        <dbReference type="ARBA" id="ARBA00022692"/>
    </source>
</evidence>
<accession>A0A7J3M4A1</accession>
<feature type="domain" description="PDGLE" evidence="8">
    <location>
        <begin position="250"/>
        <end position="289"/>
    </location>
</feature>
<feature type="transmembrane region" description="Helical" evidence="7">
    <location>
        <begin position="7"/>
        <end position="29"/>
    </location>
</feature>
<keyword evidence="5 7" id="KW-1133">Transmembrane helix</keyword>
<reference evidence="9" key="1">
    <citation type="journal article" date="2020" name="mSystems">
        <title>Genome- and Community-Level Interaction Insights into Carbon Utilization and Element Cycling Functions of Hydrothermarchaeota in Hydrothermal Sediment.</title>
        <authorList>
            <person name="Zhou Z."/>
            <person name="Liu Y."/>
            <person name="Xu W."/>
            <person name="Pan J."/>
            <person name="Luo Z.H."/>
            <person name="Li M."/>
        </authorList>
    </citation>
    <scope>NUCLEOTIDE SEQUENCE [LARGE SCALE GENOMIC DNA]</scope>
    <source>
        <strain evidence="9">SpSt-587</strain>
    </source>
</reference>
<keyword evidence="6 7" id="KW-0472">Membrane</keyword>
<evidence type="ECO:0000256" key="3">
    <source>
        <dbReference type="ARBA" id="ARBA00022475"/>
    </source>
</evidence>
<dbReference type="InterPro" id="IPR025937">
    <property type="entry name" value="PDGLE_dom"/>
</dbReference>
<evidence type="ECO:0000256" key="7">
    <source>
        <dbReference type="SAM" id="Phobius"/>
    </source>
</evidence>
<evidence type="ECO:0000256" key="6">
    <source>
        <dbReference type="ARBA" id="ARBA00023136"/>
    </source>
</evidence>
<feature type="transmembrane region" description="Helical" evidence="7">
    <location>
        <begin position="206"/>
        <end position="227"/>
    </location>
</feature>
<dbReference type="PANTHER" id="PTHR34229">
    <property type="entry name" value="METAL TRANSPORT PROTEIN HI_1621-RELATED"/>
    <property type="match status" value="1"/>
</dbReference>
<dbReference type="Pfam" id="PF13190">
    <property type="entry name" value="PDGLE"/>
    <property type="match status" value="1"/>
</dbReference>
<dbReference type="GO" id="GO:0005886">
    <property type="term" value="C:plasma membrane"/>
    <property type="evidence" value="ECO:0007669"/>
    <property type="project" value="UniProtKB-SubCell"/>
</dbReference>
<protein>
    <submittedName>
        <fullName evidence="9">Nickel transporter</fullName>
    </submittedName>
</protein>
<gene>
    <name evidence="9" type="ORF">ENT52_08325</name>
</gene>
<dbReference type="InterPro" id="IPR002751">
    <property type="entry name" value="CbiM/NikMN"/>
</dbReference>
<sequence length="297" mass="31510">MHIPDGYLDLTIALIFFVLTLVVLGYSLVKLRHGKLTSLFGIISAAIFAAQMLNWPIPGGTSAHFVGGSLAGILLGPFAGCVSMAIVLTIQTLVFNDGGITAWGANVWNMAVVNVFVGYYVYKALQRFGKTFASFIAGWIGITIAAIFAGIELGLSTSFAYGLSITVPVMGLWHAILGVIEGVITAGVVGYIATRRSDLLEKGETGKVPFVLIGLMIVLSPVFAYLAEEVGYSEPLENVAEFLGLEENTINPGLLPDYTIPGLDPYIGTLLSGAIGVLIVFLLSFAVKYAHSSRKNA</sequence>
<dbReference type="Gene3D" id="1.10.1760.20">
    <property type="match status" value="1"/>
</dbReference>
<feature type="transmembrane region" description="Helical" evidence="7">
    <location>
        <begin position="132"/>
        <end position="151"/>
    </location>
</feature>
<proteinExistence type="predicted"/>
<feature type="transmembrane region" description="Helical" evidence="7">
    <location>
        <begin position="266"/>
        <end position="287"/>
    </location>
</feature>
<dbReference type="PANTHER" id="PTHR34229:SF1">
    <property type="entry name" value="METAL TRANSPORT PROTEIN HI_1621-RELATED"/>
    <property type="match status" value="1"/>
</dbReference>
<feature type="transmembrane region" description="Helical" evidence="7">
    <location>
        <begin position="65"/>
        <end position="88"/>
    </location>
</feature>
<comment type="caution">
    <text evidence="9">The sequence shown here is derived from an EMBL/GenBank/DDBJ whole genome shotgun (WGS) entry which is preliminary data.</text>
</comment>
<feature type="transmembrane region" description="Helical" evidence="7">
    <location>
        <begin position="171"/>
        <end position="194"/>
    </location>
</feature>
<evidence type="ECO:0000256" key="2">
    <source>
        <dbReference type="ARBA" id="ARBA00022448"/>
    </source>
</evidence>
<evidence type="ECO:0000256" key="1">
    <source>
        <dbReference type="ARBA" id="ARBA00004651"/>
    </source>
</evidence>
<dbReference type="AlphaFoldDB" id="A0A7J3M4A1"/>
<organism evidence="9">
    <name type="scientific">Archaeoglobus fulgidus</name>
    <dbReference type="NCBI Taxonomy" id="2234"/>
    <lineage>
        <taxon>Archaea</taxon>
        <taxon>Methanobacteriati</taxon>
        <taxon>Methanobacteriota</taxon>
        <taxon>Archaeoglobi</taxon>
        <taxon>Archaeoglobales</taxon>
        <taxon>Archaeoglobaceae</taxon>
        <taxon>Archaeoglobus</taxon>
    </lineage>
</organism>
<keyword evidence="2" id="KW-0813">Transport</keyword>
<dbReference type="EMBL" id="DSYZ01000155">
    <property type="protein sequence ID" value="HGT83711.1"/>
    <property type="molecule type" value="Genomic_DNA"/>
</dbReference>
<dbReference type="GO" id="GO:0000041">
    <property type="term" value="P:transition metal ion transport"/>
    <property type="evidence" value="ECO:0007669"/>
    <property type="project" value="InterPro"/>
</dbReference>
<keyword evidence="3" id="KW-1003">Cell membrane</keyword>
<name>A0A7J3M4A1_ARCFL</name>
<evidence type="ECO:0000256" key="5">
    <source>
        <dbReference type="ARBA" id="ARBA00022989"/>
    </source>
</evidence>
<feature type="transmembrane region" description="Helical" evidence="7">
    <location>
        <begin position="100"/>
        <end position="120"/>
    </location>
</feature>
<dbReference type="Pfam" id="PF01891">
    <property type="entry name" value="CbiM"/>
    <property type="match status" value="1"/>
</dbReference>
<evidence type="ECO:0000259" key="8">
    <source>
        <dbReference type="Pfam" id="PF13190"/>
    </source>
</evidence>